<evidence type="ECO:0000313" key="6">
    <source>
        <dbReference type="EMBL" id="KKO74347.1"/>
    </source>
</evidence>
<protein>
    <recommendedName>
        <fullName evidence="4">Large ribosomal subunit protein eL22</fullName>
    </recommendedName>
    <alternativeName>
        <fullName evidence="5">60S ribosomal protein L22</fullName>
    </alternativeName>
</protein>
<comment type="caution">
    <text evidence="6">The sequence shown here is derived from an EMBL/GenBank/DDBJ whole genome shotgun (WGS) entry which is preliminary data.</text>
</comment>
<sequence length="109" mass="12680">MSKENTEKKEYCIDCTHPASDNLLSPSDLQSHLEEKIKTYTGKKERLLEVTCKDNNVLVRVNKDIINKQGLKNVIRRFLHAKRLSAFIKVYGDTKNGFEFRYMNVAEDN</sequence>
<dbReference type="VEuPathDB" id="MicrosporidiaDB:NCER_102637"/>
<keyword evidence="3" id="KW-0687">Ribonucleoprotein</keyword>
<gene>
    <name evidence="6" type="ORF">AAJ76_8100016642</name>
</gene>
<comment type="similarity">
    <text evidence="1">Belongs to the eukaryotic ribosomal protein eL22 family.</text>
</comment>
<dbReference type="OMA" id="DCTHPAS"/>
<dbReference type="PANTHER" id="PTHR10064:SF0">
    <property type="entry name" value="FI24544P1-RELATED"/>
    <property type="match status" value="1"/>
</dbReference>
<evidence type="ECO:0000256" key="3">
    <source>
        <dbReference type="ARBA" id="ARBA00023274"/>
    </source>
</evidence>
<evidence type="ECO:0000256" key="5">
    <source>
        <dbReference type="ARBA" id="ARBA00041214"/>
    </source>
</evidence>
<dbReference type="InterPro" id="IPR002671">
    <property type="entry name" value="Ribosomal_eL22"/>
</dbReference>
<accession>A0A0F9YNV9</accession>
<evidence type="ECO:0000256" key="4">
    <source>
        <dbReference type="ARBA" id="ARBA00040613"/>
    </source>
</evidence>
<dbReference type="VEuPathDB" id="MicrosporidiaDB:G9O61_00g007990"/>
<dbReference type="PANTHER" id="PTHR10064">
    <property type="entry name" value="60S RIBOSOMAL PROTEIN L22"/>
    <property type="match status" value="1"/>
</dbReference>
<dbReference type="OrthoDB" id="10259820at2759"/>
<dbReference type="Pfam" id="PF01776">
    <property type="entry name" value="Ribosomal_L22e"/>
    <property type="match status" value="1"/>
</dbReference>
<dbReference type="Gene3D" id="3.30.1360.210">
    <property type="match status" value="1"/>
</dbReference>
<dbReference type="GO" id="GO:0005840">
    <property type="term" value="C:ribosome"/>
    <property type="evidence" value="ECO:0007669"/>
    <property type="project" value="UniProtKB-KW"/>
</dbReference>
<evidence type="ECO:0000256" key="2">
    <source>
        <dbReference type="ARBA" id="ARBA00022980"/>
    </source>
</evidence>
<dbReference type="GO" id="GO:1990904">
    <property type="term" value="C:ribonucleoprotein complex"/>
    <property type="evidence" value="ECO:0007669"/>
    <property type="project" value="UniProtKB-KW"/>
</dbReference>
<evidence type="ECO:0000313" key="7">
    <source>
        <dbReference type="Proteomes" id="UP000034350"/>
    </source>
</evidence>
<dbReference type="EMBL" id="JPQZ01000081">
    <property type="protein sequence ID" value="KKO74347.1"/>
    <property type="molecule type" value="Genomic_DNA"/>
</dbReference>
<dbReference type="GO" id="GO:0003723">
    <property type="term" value="F:RNA binding"/>
    <property type="evidence" value="ECO:0007669"/>
    <property type="project" value="TreeGrafter"/>
</dbReference>
<organism evidence="6 7">
    <name type="scientific">Vairimorpha ceranae</name>
    <dbReference type="NCBI Taxonomy" id="40302"/>
    <lineage>
        <taxon>Eukaryota</taxon>
        <taxon>Fungi</taxon>
        <taxon>Fungi incertae sedis</taxon>
        <taxon>Microsporidia</taxon>
        <taxon>Nosematidae</taxon>
        <taxon>Vairimorpha</taxon>
    </lineage>
</organism>
<dbReference type="GO" id="GO:0003735">
    <property type="term" value="F:structural constituent of ribosome"/>
    <property type="evidence" value="ECO:0007669"/>
    <property type="project" value="InterPro"/>
</dbReference>
<dbReference type="GeneID" id="36321461"/>
<keyword evidence="7" id="KW-1185">Reference proteome</keyword>
<reference evidence="6 7" key="1">
    <citation type="journal article" date="2015" name="Environ. Microbiol.">
        <title>Genome analyses suggest the presence of polyploidy and recent human-driven expansions in eight global populations of the honeybee pathogen Nosema ceranae.</title>
        <authorList>
            <person name="Pelin A."/>
            <person name="Selman M."/>
            <person name="Aris-Brosou S."/>
            <person name="Farinelli L."/>
            <person name="Corradi N."/>
        </authorList>
    </citation>
    <scope>NUCLEOTIDE SEQUENCE [LARGE SCALE GENOMIC DNA]</scope>
    <source>
        <strain evidence="6 7">PA08 1199</strain>
    </source>
</reference>
<dbReference type="AlphaFoldDB" id="A0A0F9YNV9"/>
<dbReference type="RefSeq" id="XP_024330089.1">
    <property type="nucleotide sequence ID" value="XM_024476507.1"/>
</dbReference>
<dbReference type="InterPro" id="IPR038526">
    <property type="entry name" value="Ribosomal_eL22_sf"/>
</dbReference>
<dbReference type="GO" id="GO:0002181">
    <property type="term" value="P:cytoplasmic translation"/>
    <property type="evidence" value="ECO:0007669"/>
    <property type="project" value="TreeGrafter"/>
</dbReference>
<evidence type="ECO:0000256" key="1">
    <source>
        <dbReference type="ARBA" id="ARBA00007817"/>
    </source>
</evidence>
<dbReference type="Proteomes" id="UP000034350">
    <property type="component" value="Unassembled WGS sequence"/>
</dbReference>
<name>A0A0F9YNV9_9MICR</name>
<proteinExistence type="inferred from homology"/>
<keyword evidence="2 6" id="KW-0689">Ribosomal protein</keyword>
<dbReference type="VEuPathDB" id="MicrosporidiaDB:AAJ76_8100016642"/>